<dbReference type="AlphaFoldDB" id="A0AAE0NIC2"/>
<dbReference type="InterPro" id="IPR005197">
    <property type="entry name" value="Glyco_hydro_71"/>
</dbReference>
<accession>A0AAE0NIC2</accession>
<dbReference type="Gene3D" id="3.20.20.80">
    <property type="entry name" value="Glycosidases"/>
    <property type="match status" value="1"/>
</dbReference>
<dbReference type="Proteomes" id="UP001285441">
    <property type="component" value="Unassembled WGS sequence"/>
</dbReference>
<reference evidence="2" key="1">
    <citation type="journal article" date="2023" name="Mol. Phylogenet. Evol.">
        <title>Genome-scale phylogeny and comparative genomics of the fungal order Sordariales.</title>
        <authorList>
            <person name="Hensen N."/>
            <person name="Bonometti L."/>
            <person name="Westerberg I."/>
            <person name="Brannstrom I.O."/>
            <person name="Guillou S."/>
            <person name="Cros-Aarteil S."/>
            <person name="Calhoun S."/>
            <person name="Haridas S."/>
            <person name="Kuo A."/>
            <person name="Mondo S."/>
            <person name="Pangilinan J."/>
            <person name="Riley R."/>
            <person name="LaButti K."/>
            <person name="Andreopoulos B."/>
            <person name="Lipzen A."/>
            <person name="Chen C."/>
            <person name="Yan M."/>
            <person name="Daum C."/>
            <person name="Ng V."/>
            <person name="Clum A."/>
            <person name="Steindorff A."/>
            <person name="Ohm R.A."/>
            <person name="Martin F."/>
            <person name="Silar P."/>
            <person name="Natvig D.O."/>
            <person name="Lalanne C."/>
            <person name="Gautier V."/>
            <person name="Ament-Velasquez S.L."/>
            <person name="Kruys A."/>
            <person name="Hutchinson M.I."/>
            <person name="Powell A.J."/>
            <person name="Barry K."/>
            <person name="Miller A.N."/>
            <person name="Grigoriev I.V."/>
            <person name="Debuchy R."/>
            <person name="Gladieux P."/>
            <person name="Hiltunen Thoren M."/>
            <person name="Johannesson H."/>
        </authorList>
    </citation>
    <scope>NUCLEOTIDE SEQUENCE</scope>
    <source>
        <strain evidence="2">CBS 232.78</strain>
    </source>
</reference>
<dbReference type="EMBL" id="JAULSW010000005">
    <property type="protein sequence ID" value="KAK3381989.1"/>
    <property type="molecule type" value="Genomic_DNA"/>
</dbReference>
<evidence type="ECO:0000313" key="3">
    <source>
        <dbReference type="Proteomes" id="UP001285441"/>
    </source>
</evidence>
<sequence>MELFSKIKSRMHAGKPSMSSSVLHSAANSDRKVFAHYMVGITYGQTQAQWGHDVNTAKEAGIDGFALNIGPSDHYTDIQLQQAYTAAEKAGNFVLFLSFDMAAGEWPVSRVVSLINHFKESSAQMTVHGTPFVSTFEGPGWAENWFSVRMQTGGIFLVPDWSSLGPYGVGEKLDLIDGAFSWDAWPKPGQTRVASTEDLIYKHTLNGKKYMMGVSPYFYTKLPQWNKNWYCPSDSLWYDRWQQVLEIMPDFVEIITWNDYGESSYICDTVPAQVVEGADKYVSDYPHAAFRAVLPYLIAAYKAGSTQIDYLGEDTAIAWYRTTPAMAGEDGDTKCGQGGSESAAEGTKDVVSVMAITKGSTSVTVAIGGHEKVFRTKSQIPISYFEMPFDCNMTGLVTLEMNGKTTRGPWITNKCCDGQVNFNSVAIQV</sequence>
<gene>
    <name evidence="2" type="ORF">B0H63DRAFT_546766</name>
</gene>
<keyword evidence="3" id="KW-1185">Reference proteome</keyword>
<organism evidence="2 3">
    <name type="scientific">Podospora didyma</name>
    <dbReference type="NCBI Taxonomy" id="330526"/>
    <lineage>
        <taxon>Eukaryota</taxon>
        <taxon>Fungi</taxon>
        <taxon>Dikarya</taxon>
        <taxon>Ascomycota</taxon>
        <taxon>Pezizomycotina</taxon>
        <taxon>Sordariomycetes</taxon>
        <taxon>Sordariomycetidae</taxon>
        <taxon>Sordariales</taxon>
        <taxon>Podosporaceae</taxon>
        <taxon>Podospora</taxon>
    </lineage>
</organism>
<reference evidence="2" key="2">
    <citation type="submission" date="2023-06" db="EMBL/GenBank/DDBJ databases">
        <authorList>
            <consortium name="Lawrence Berkeley National Laboratory"/>
            <person name="Haridas S."/>
            <person name="Hensen N."/>
            <person name="Bonometti L."/>
            <person name="Westerberg I."/>
            <person name="Brannstrom I.O."/>
            <person name="Guillou S."/>
            <person name="Cros-Aarteil S."/>
            <person name="Calhoun S."/>
            <person name="Kuo A."/>
            <person name="Mondo S."/>
            <person name="Pangilinan J."/>
            <person name="Riley R."/>
            <person name="LaButti K."/>
            <person name="Andreopoulos B."/>
            <person name="Lipzen A."/>
            <person name="Chen C."/>
            <person name="Yanf M."/>
            <person name="Daum C."/>
            <person name="Ng V."/>
            <person name="Clum A."/>
            <person name="Steindorff A."/>
            <person name="Ohm R."/>
            <person name="Martin F."/>
            <person name="Silar P."/>
            <person name="Natvig D."/>
            <person name="Lalanne C."/>
            <person name="Gautier V."/>
            <person name="Ament-velasquez S.L."/>
            <person name="Kruys A."/>
            <person name="Hutchinson M.I."/>
            <person name="Powell A.J."/>
            <person name="Barry K."/>
            <person name="Miller A.N."/>
            <person name="Grigoriev I.V."/>
            <person name="Debuchy R."/>
            <person name="Gladieux P."/>
            <person name="Thoren M.H."/>
            <person name="Johannesson H."/>
        </authorList>
    </citation>
    <scope>NUCLEOTIDE SEQUENCE</scope>
    <source>
        <strain evidence="2">CBS 232.78</strain>
    </source>
</reference>
<protein>
    <submittedName>
        <fullName evidence="2">Glycoside hydrolase</fullName>
    </submittedName>
</protein>
<dbReference type="CDD" id="cd11577">
    <property type="entry name" value="GH71"/>
    <property type="match status" value="1"/>
</dbReference>
<evidence type="ECO:0000256" key="1">
    <source>
        <dbReference type="SAM" id="MobiDB-lite"/>
    </source>
</evidence>
<feature type="region of interest" description="Disordered" evidence="1">
    <location>
        <begin position="1"/>
        <end position="21"/>
    </location>
</feature>
<comment type="caution">
    <text evidence="2">The sequence shown here is derived from an EMBL/GenBank/DDBJ whole genome shotgun (WGS) entry which is preliminary data.</text>
</comment>
<proteinExistence type="predicted"/>
<name>A0AAE0NIC2_9PEZI</name>
<keyword evidence="2" id="KW-0378">Hydrolase</keyword>
<dbReference type="Pfam" id="PF03659">
    <property type="entry name" value="Glyco_hydro_71"/>
    <property type="match status" value="1"/>
</dbReference>
<evidence type="ECO:0000313" key="2">
    <source>
        <dbReference type="EMBL" id="KAK3381989.1"/>
    </source>
</evidence>
<dbReference type="GO" id="GO:0051118">
    <property type="term" value="F:glucan endo-1,3-alpha-glucosidase activity"/>
    <property type="evidence" value="ECO:0007669"/>
    <property type="project" value="InterPro"/>
</dbReference>